<evidence type="ECO:0000256" key="5">
    <source>
        <dbReference type="ARBA" id="ARBA00022723"/>
    </source>
</evidence>
<evidence type="ECO:0000313" key="11">
    <source>
        <dbReference type="EMBL" id="GMS97681.1"/>
    </source>
</evidence>
<keyword evidence="4" id="KW-0812">Transmembrane</keyword>
<keyword evidence="12" id="KW-1185">Reference proteome</keyword>
<dbReference type="PRINTS" id="PR00385">
    <property type="entry name" value="P450"/>
</dbReference>
<evidence type="ECO:0000256" key="3">
    <source>
        <dbReference type="ARBA" id="ARBA00022617"/>
    </source>
</evidence>
<dbReference type="PANTHER" id="PTHR24282:SF248">
    <property type="entry name" value="CYTOCHROME P450 CYP13A1-RELATED"/>
    <property type="match status" value="1"/>
</dbReference>
<keyword evidence="5" id="KW-0479">Metal-binding</keyword>
<comment type="caution">
    <text evidence="11">The sequence shown here is derived from an EMBL/GenBank/DDBJ whole genome shotgun (WGS) entry which is preliminary data.</text>
</comment>
<dbReference type="GO" id="GO:0016705">
    <property type="term" value="F:oxidoreductase activity, acting on paired donors, with incorporation or reduction of molecular oxygen"/>
    <property type="evidence" value="ECO:0007669"/>
    <property type="project" value="InterPro"/>
</dbReference>
<dbReference type="GO" id="GO:0005506">
    <property type="term" value="F:iron ion binding"/>
    <property type="evidence" value="ECO:0007669"/>
    <property type="project" value="InterPro"/>
</dbReference>
<comment type="similarity">
    <text evidence="2">Belongs to the cytochrome P450 family.</text>
</comment>
<feature type="non-terminal residue" evidence="11">
    <location>
        <position position="1"/>
    </location>
</feature>
<dbReference type="GO" id="GO:0004497">
    <property type="term" value="F:monooxygenase activity"/>
    <property type="evidence" value="ECO:0007669"/>
    <property type="project" value="UniProtKB-KW"/>
</dbReference>
<proteinExistence type="inferred from homology"/>
<gene>
    <name evidence="11" type="ORF">PENTCL1PPCAC_19856</name>
</gene>
<keyword evidence="7" id="KW-0560">Oxidoreductase</keyword>
<dbReference type="InterPro" id="IPR001128">
    <property type="entry name" value="Cyt_P450"/>
</dbReference>
<accession>A0AAV5TTF4</accession>
<dbReference type="AlphaFoldDB" id="A0AAV5TTF4"/>
<dbReference type="Proteomes" id="UP001432027">
    <property type="component" value="Unassembled WGS sequence"/>
</dbReference>
<protein>
    <recommendedName>
        <fullName evidence="13">Cytochrome P450</fullName>
    </recommendedName>
</protein>
<dbReference type="InterPro" id="IPR036396">
    <property type="entry name" value="Cyt_P450_sf"/>
</dbReference>
<comment type="subcellular location">
    <subcellularLocation>
        <location evidence="1">Membrane</location>
    </subcellularLocation>
</comment>
<dbReference type="PRINTS" id="PR00463">
    <property type="entry name" value="EP450I"/>
</dbReference>
<evidence type="ECO:0000256" key="4">
    <source>
        <dbReference type="ARBA" id="ARBA00022692"/>
    </source>
</evidence>
<dbReference type="Gene3D" id="1.10.630.10">
    <property type="entry name" value="Cytochrome P450"/>
    <property type="match status" value="1"/>
</dbReference>
<evidence type="ECO:0000313" key="12">
    <source>
        <dbReference type="Proteomes" id="UP001432027"/>
    </source>
</evidence>
<reference evidence="11" key="1">
    <citation type="submission" date="2023-10" db="EMBL/GenBank/DDBJ databases">
        <title>Genome assembly of Pristionchus species.</title>
        <authorList>
            <person name="Yoshida K."/>
            <person name="Sommer R.J."/>
        </authorList>
    </citation>
    <scope>NUCLEOTIDE SEQUENCE</scope>
    <source>
        <strain evidence="11">RS0144</strain>
    </source>
</reference>
<keyword evidence="9" id="KW-0503">Monooxygenase</keyword>
<evidence type="ECO:0000256" key="2">
    <source>
        <dbReference type="ARBA" id="ARBA00010617"/>
    </source>
</evidence>
<name>A0AAV5TTF4_9BILA</name>
<dbReference type="EMBL" id="BTSX01000004">
    <property type="protein sequence ID" value="GMS97681.1"/>
    <property type="molecule type" value="Genomic_DNA"/>
</dbReference>
<dbReference type="InterPro" id="IPR050665">
    <property type="entry name" value="Cytochrome_P450_Monooxygen"/>
</dbReference>
<dbReference type="Pfam" id="PF00067">
    <property type="entry name" value="p450"/>
    <property type="match status" value="1"/>
</dbReference>
<feature type="non-terminal residue" evidence="11">
    <location>
        <position position="113"/>
    </location>
</feature>
<evidence type="ECO:0000256" key="9">
    <source>
        <dbReference type="ARBA" id="ARBA00023033"/>
    </source>
</evidence>
<evidence type="ECO:0000256" key="6">
    <source>
        <dbReference type="ARBA" id="ARBA00022989"/>
    </source>
</evidence>
<dbReference type="GO" id="GO:0020037">
    <property type="term" value="F:heme binding"/>
    <property type="evidence" value="ECO:0007669"/>
    <property type="project" value="InterPro"/>
</dbReference>
<dbReference type="PANTHER" id="PTHR24282">
    <property type="entry name" value="CYTOCHROME P450 FAMILY MEMBER"/>
    <property type="match status" value="1"/>
</dbReference>
<sequence>YVATTNSLSYLTHFLANHPDVQERIYEEIEAVCPGQSIEYDDLIELKYTDAAIKESLRLYPLASFVVSRVCQKATSLGGVPVQVFDNVLTDTWSMHIYQIWGEDASEFRPERY</sequence>
<dbReference type="GO" id="GO:0016020">
    <property type="term" value="C:membrane"/>
    <property type="evidence" value="ECO:0007669"/>
    <property type="project" value="UniProtKB-SubCell"/>
</dbReference>
<organism evidence="11 12">
    <name type="scientific">Pristionchus entomophagus</name>
    <dbReference type="NCBI Taxonomy" id="358040"/>
    <lineage>
        <taxon>Eukaryota</taxon>
        <taxon>Metazoa</taxon>
        <taxon>Ecdysozoa</taxon>
        <taxon>Nematoda</taxon>
        <taxon>Chromadorea</taxon>
        <taxon>Rhabditida</taxon>
        <taxon>Rhabditina</taxon>
        <taxon>Diplogasteromorpha</taxon>
        <taxon>Diplogasteroidea</taxon>
        <taxon>Neodiplogasteridae</taxon>
        <taxon>Pristionchus</taxon>
    </lineage>
</organism>
<evidence type="ECO:0008006" key="13">
    <source>
        <dbReference type="Google" id="ProtNLM"/>
    </source>
</evidence>
<evidence type="ECO:0000256" key="10">
    <source>
        <dbReference type="ARBA" id="ARBA00023136"/>
    </source>
</evidence>
<evidence type="ECO:0000256" key="7">
    <source>
        <dbReference type="ARBA" id="ARBA00023002"/>
    </source>
</evidence>
<keyword evidence="6" id="KW-1133">Transmembrane helix</keyword>
<keyword evidence="3" id="KW-0349">Heme</keyword>
<keyword evidence="10" id="KW-0472">Membrane</keyword>
<evidence type="ECO:0000256" key="8">
    <source>
        <dbReference type="ARBA" id="ARBA00023004"/>
    </source>
</evidence>
<evidence type="ECO:0000256" key="1">
    <source>
        <dbReference type="ARBA" id="ARBA00004370"/>
    </source>
</evidence>
<dbReference type="InterPro" id="IPR002401">
    <property type="entry name" value="Cyt_P450_E_grp-I"/>
</dbReference>
<dbReference type="SUPFAM" id="SSF48264">
    <property type="entry name" value="Cytochrome P450"/>
    <property type="match status" value="1"/>
</dbReference>
<keyword evidence="8" id="KW-0408">Iron</keyword>